<reference evidence="1" key="2">
    <citation type="submission" date="2024-10" db="UniProtKB">
        <authorList>
            <consortium name="EnsemblProtists"/>
        </authorList>
    </citation>
    <scope>IDENTIFICATION</scope>
</reference>
<dbReference type="EnsemblProtists" id="EOD15852">
    <property type="protein sequence ID" value="EOD15852"/>
    <property type="gene ID" value="EMIHUDRAFT_124260"/>
</dbReference>
<dbReference type="RefSeq" id="XP_005768281.1">
    <property type="nucleotide sequence ID" value="XM_005768224.1"/>
</dbReference>
<dbReference type="GeneID" id="17262002"/>
<organism evidence="1 2">
    <name type="scientific">Emiliania huxleyi (strain CCMP1516)</name>
    <dbReference type="NCBI Taxonomy" id="280463"/>
    <lineage>
        <taxon>Eukaryota</taxon>
        <taxon>Haptista</taxon>
        <taxon>Haptophyta</taxon>
        <taxon>Prymnesiophyceae</taxon>
        <taxon>Isochrysidales</taxon>
        <taxon>Noelaerhabdaceae</taxon>
        <taxon>Emiliania</taxon>
    </lineage>
</organism>
<sequence>MWPLLLAALTLSPPPTSRRHAVAAAAAAAAAAEVPVLAAHAEPSFFSTLQGPIQDVIAPGHWVGQLAGINSKTDRWEFADSSPEEVSGALVSVLEGLTPDRRAKLLMPELRIARADASAVHVLTWTKAEWLDSLDVRLEPRGSGCVARASFYATGLVPTSVPLAPLINIAMA</sequence>
<evidence type="ECO:0000313" key="2">
    <source>
        <dbReference type="Proteomes" id="UP000013827"/>
    </source>
</evidence>
<proteinExistence type="predicted"/>
<dbReference type="HOGENOM" id="CLU_1559333_0_0_1"/>
<evidence type="ECO:0000313" key="1">
    <source>
        <dbReference type="EnsemblProtists" id="EOD15852"/>
    </source>
</evidence>
<evidence type="ECO:0008006" key="3">
    <source>
        <dbReference type="Google" id="ProtNLM"/>
    </source>
</evidence>
<reference evidence="2" key="1">
    <citation type="journal article" date="2013" name="Nature">
        <title>Pan genome of the phytoplankton Emiliania underpins its global distribution.</title>
        <authorList>
            <person name="Read B.A."/>
            <person name="Kegel J."/>
            <person name="Klute M.J."/>
            <person name="Kuo A."/>
            <person name="Lefebvre S.C."/>
            <person name="Maumus F."/>
            <person name="Mayer C."/>
            <person name="Miller J."/>
            <person name="Monier A."/>
            <person name="Salamov A."/>
            <person name="Young J."/>
            <person name="Aguilar M."/>
            <person name="Claverie J.M."/>
            <person name="Frickenhaus S."/>
            <person name="Gonzalez K."/>
            <person name="Herman E.K."/>
            <person name="Lin Y.C."/>
            <person name="Napier J."/>
            <person name="Ogata H."/>
            <person name="Sarno A.F."/>
            <person name="Shmutz J."/>
            <person name="Schroeder D."/>
            <person name="de Vargas C."/>
            <person name="Verret F."/>
            <person name="von Dassow P."/>
            <person name="Valentin K."/>
            <person name="Van de Peer Y."/>
            <person name="Wheeler G."/>
            <person name="Dacks J.B."/>
            <person name="Delwiche C.F."/>
            <person name="Dyhrman S.T."/>
            <person name="Glockner G."/>
            <person name="John U."/>
            <person name="Richards T."/>
            <person name="Worden A.Z."/>
            <person name="Zhang X."/>
            <person name="Grigoriev I.V."/>
            <person name="Allen A.E."/>
            <person name="Bidle K."/>
            <person name="Borodovsky M."/>
            <person name="Bowler C."/>
            <person name="Brownlee C."/>
            <person name="Cock J.M."/>
            <person name="Elias M."/>
            <person name="Gladyshev V.N."/>
            <person name="Groth M."/>
            <person name="Guda C."/>
            <person name="Hadaegh A."/>
            <person name="Iglesias-Rodriguez M.D."/>
            <person name="Jenkins J."/>
            <person name="Jones B.M."/>
            <person name="Lawson T."/>
            <person name="Leese F."/>
            <person name="Lindquist E."/>
            <person name="Lobanov A."/>
            <person name="Lomsadze A."/>
            <person name="Malik S.B."/>
            <person name="Marsh M.E."/>
            <person name="Mackinder L."/>
            <person name="Mock T."/>
            <person name="Mueller-Roeber B."/>
            <person name="Pagarete A."/>
            <person name="Parker M."/>
            <person name="Probert I."/>
            <person name="Quesneville H."/>
            <person name="Raines C."/>
            <person name="Rensing S.A."/>
            <person name="Riano-Pachon D.M."/>
            <person name="Richier S."/>
            <person name="Rokitta S."/>
            <person name="Shiraiwa Y."/>
            <person name="Soanes D.M."/>
            <person name="van der Giezen M."/>
            <person name="Wahlund T.M."/>
            <person name="Williams B."/>
            <person name="Wilson W."/>
            <person name="Wolfe G."/>
            <person name="Wurch L.L."/>
        </authorList>
    </citation>
    <scope>NUCLEOTIDE SEQUENCE</scope>
</reference>
<dbReference type="Proteomes" id="UP000013827">
    <property type="component" value="Unassembled WGS sequence"/>
</dbReference>
<keyword evidence="2" id="KW-1185">Reference proteome</keyword>
<accession>A0A0D3IX67</accession>
<name>A0A0D3IX67_EMIH1</name>
<dbReference type="AlphaFoldDB" id="A0A0D3IX67"/>
<protein>
    <recommendedName>
        <fullName evidence="3">START domain-containing protein</fullName>
    </recommendedName>
</protein>
<dbReference type="PaxDb" id="2903-EOD15852"/>
<dbReference type="OMA" id="WLPGVRN"/>
<dbReference type="KEGG" id="ehx:EMIHUDRAFT_124260"/>